<accession>A0ABY0GZD2</accession>
<evidence type="ECO:0000256" key="1">
    <source>
        <dbReference type="SAM" id="MobiDB-lite"/>
    </source>
</evidence>
<evidence type="ECO:0000313" key="3">
    <source>
        <dbReference type="Proteomes" id="UP000294003"/>
    </source>
</evidence>
<feature type="region of interest" description="Disordered" evidence="1">
    <location>
        <begin position="238"/>
        <end position="267"/>
    </location>
</feature>
<dbReference type="Proteomes" id="UP000294003">
    <property type="component" value="Unassembled WGS sequence"/>
</dbReference>
<name>A0ABY0GZD2_9PEZI</name>
<protein>
    <recommendedName>
        <fullName evidence="4">B box-type domain-containing protein</fullName>
    </recommendedName>
</protein>
<dbReference type="CDD" id="cd19757">
    <property type="entry name" value="Bbox1"/>
    <property type="match status" value="1"/>
</dbReference>
<feature type="compositionally biased region" description="Low complexity" evidence="1">
    <location>
        <begin position="244"/>
        <end position="260"/>
    </location>
</feature>
<sequence>MSAEGPTSPDRASSGHTVSGSSSGMGASPEERSTYPDGSSLGAKDGGSPDPHARPVGDNRAPGQGNAIPRGDDEAEPMDVDTLTAANKPAPVSKRVSTLLASQHRYFGKTWEKNETCDICNRKSAFVKQICLECDLIICKSCHDRGRYDKRHNLSGLILDWEDPPPSEVRRGRKSYRCIRNRRRERRNLGLVRHLAPHHFDDLLAAAEAVAVDGSSAGNISHDQSVIGDSGQARAVRQGRTALPSARPRPTTSSSGGAVLPVPPRPVRGGKGRLSDALEMLQGAAILESLCQGDSARERSIAGLMAQ</sequence>
<keyword evidence="3" id="KW-1185">Reference proteome</keyword>
<reference evidence="2 3" key="1">
    <citation type="submission" date="2018-06" db="EMBL/GenBank/DDBJ databases">
        <title>Complete Genomes of Monosporascus.</title>
        <authorList>
            <person name="Robinson A.J."/>
            <person name="Natvig D.O."/>
        </authorList>
    </citation>
    <scope>NUCLEOTIDE SEQUENCE [LARGE SCALE GENOMIC DNA]</scope>
    <source>
        <strain evidence="2 3">CBS 609.92</strain>
    </source>
</reference>
<feature type="region of interest" description="Disordered" evidence="1">
    <location>
        <begin position="1"/>
        <end position="76"/>
    </location>
</feature>
<proteinExistence type="predicted"/>
<evidence type="ECO:0008006" key="4">
    <source>
        <dbReference type="Google" id="ProtNLM"/>
    </source>
</evidence>
<evidence type="ECO:0000313" key="2">
    <source>
        <dbReference type="EMBL" id="RYO80670.1"/>
    </source>
</evidence>
<dbReference type="EMBL" id="QJNS01000281">
    <property type="protein sequence ID" value="RYO80670.1"/>
    <property type="molecule type" value="Genomic_DNA"/>
</dbReference>
<organism evidence="2 3">
    <name type="scientific">Monosporascus cannonballus</name>
    <dbReference type="NCBI Taxonomy" id="155416"/>
    <lineage>
        <taxon>Eukaryota</taxon>
        <taxon>Fungi</taxon>
        <taxon>Dikarya</taxon>
        <taxon>Ascomycota</taxon>
        <taxon>Pezizomycotina</taxon>
        <taxon>Sordariomycetes</taxon>
        <taxon>Xylariomycetidae</taxon>
        <taxon>Xylariales</taxon>
        <taxon>Xylariales incertae sedis</taxon>
        <taxon>Monosporascus</taxon>
    </lineage>
</organism>
<gene>
    <name evidence="2" type="ORF">DL762_007535</name>
</gene>
<feature type="compositionally biased region" description="Low complexity" evidence="1">
    <location>
        <begin position="14"/>
        <end position="26"/>
    </location>
</feature>
<comment type="caution">
    <text evidence="2">The sequence shown here is derived from an EMBL/GenBank/DDBJ whole genome shotgun (WGS) entry which is preliminary data.</text>
</comment>